<name>A0A0E9U2P7_ANGAN</name>
<dbReference type="EMBL" id="GBXM01048496">
    <property type="protein sequence ID" value="JAH60081.1"/>
    <property type="molecule type" value="Transcribed_RNA"/>
</dbReference>
<evidence type="ECO:0000313" key="1">
    <source>
        <dbReference type="EMBL" id="JAH60081.1"/>
    </source>
</evidence>
<reference evidence="1" key="1">
    <citation type="submission" date="2014-11" db="EMBL/GenBank/DDBJ databases">
        <authorList>
            <person name="Amaro Gonzalez C."/>
        </authorList>
    </citation>
    <scope>NUCLEOTIDE SEQUENCE</scope>
</reference>
<dbReference type="EMBL" id="GBXM01094727">
    <property type="protein sequence ID" value="JAH13850.1"/>
    <property type="molecule type" value="Transcribed_RNA"/>
</dbReference>
<proteinExistence type="predicted"/>
<organism evidence="1">
    <name type="scientific">Anguilla anguilla</name>
    <name type="common">European freshwater eel</name>
    <name type="synonym">Muraena anguilla</name>
    <dbReference type="NCBI Taxonomy" id="7936"/>
    <lineage>
        <taxon>Eukaryota</taxon>
        <taxon>Metazoa</taxon>
        <taxon>Chordata</taxon>
        <taxon>Craniata</taxon>
        <taxon>Vertebrata</taxon>
        <taxon>Euteleostomi</taxon>
        <taxon>Actinopterygii</taxon>
        <taxon>Neopterygii</taxon>
        <taxon>Teleostei</taxon>
        <taxon>Anguilliformes</taxon>
        <taxon>Anguillidae</taxon>
        <taxon>Anguilla</taxon>
    </lineage>
</organism>
<sequence>MMSYCNLVSLYWKAENSVGQVLPVHSMDEIVLFIVQQ</sequence>
<dbReference type="AlphaFoldDB" id="A0A0E9U2P7"/>
<accession>A0A0E9U2P7</accession>
<reference evidence="1" key="2">
    <citation type="journal article" date="2015" name="Fish Shellfish Immunol.">
        <title>Early steps in the European eel (Anguilla anguilla)-Vibrio vulnificus interaction in the gills: Role of the RtxA13 toxin.</title>
        <authorList>
            <person name="Callol A."/>
            <person name="Pajuelo D."/>
            <person name="Ebbesson L."/>
            <person name="Teles M."/>
            <person name="MacKenzie S."/>
            <person name="Amaro C."/>
        </authorList>
    </citation>
    <scope>NUCLEOTIDE SEQUENCE</scope>
</reference>
<protein>
    <submittedName>
        <fullName evidence="1">Uncharacterized protein</fullName>
    </submittedName>
</protein>